<dbReference type="Proteomes" id="UP000321353">
    <property type="component" value="Chromosome"/>
</dbReference>
<evidence type="ECO:0000256" key="1">
    <source>
        <dbReference type="SAM" id="MobiDB-lite"/>
    </source>
</evidence>
<organism evidence="2 3">
    <name type="scientific">Stieleria maiorica</name>
    <dbReference type="NCBI Taxonomy" id="2795974"/>
    <lineage>
        <taxon>Bacteria</taxon>
        <taxon>Pseudomonadati</taxon>
        <taxon>Planctomycetota</taxon>
        <taxon>Planctomycetia</taxon>
        <taxon>Pirellulales</taxon>
        <taxon>Pirellulaceae</taxon>
        <taxon>Stieleria</taxon>
    </lineage>
</organism>
<dbReference type="AlphaFoldDB" id="A0A5B9MNW7"/>
<name>A0A5B9MNW7_9BACT</name>
<dbReference type="RefSeq" id="WP_147869752.1">
    <property type="nucleotide sequence ID" value="NZ_CP036264.1"/>
</dbReference>
<dbReference type="KEGG" id="smam:Mal15_45980"/>
<sequence>MAKKKTPKPLDDSNSIAGPNFRMSTESEKSGRGKVVQAIKNLSPKGASFPNHQLVFANERDLARFHQMRVEMTISKFMAAVAMAYAFDTEHPRLVVGGASDQYLTGNSTTVQKNGKTYLRGTQAAHFAIGTLWRGSQSIAREAEAKIKAALEKDGSSARASDLMPASSSLVRLMLAYDAATYSAPAFINQSDGKLEVIKQHFMLGLMPSSVATSPTDLNRELTVLGNRMTEFFLKRKINLDPIEKRLAAIANGSAKGFFQDPNDLAHNLPYQGEEPVYLGVNRDKLSDTNSDLVAGIVSVGSDVRRSSEQFTEIAVATREEIAKYG</sequence>
<protein>
    <submittedName>
        <fullName evidence="2">Uncharacterized protein</fullName>
    </submittedName>
</protein>
<evidence type="ECO:0000313" key="2">
    <source>
        <dbReference type="EMBL" id="QEG00528.1"/>
    </source>
</evidence>
<feature type="region of interest" description="Disordered" evidence="1">
    <location>
        <begin position="1"/>
        <end position="32"/>
    </location>
</feature>
<keyword evidence="3" id="KW-1185">Reference proteome</keyword>
<proteinExistence type="predicted"/>
<gene>
    <name evidence="2" type="ORF">Mal15_45980</name>
</gene>
<dbReference type="EMBL" id="CP036264">
    <property type="protein sequence ID" value="QEG00528.1"/>
    <property type="molecule type" value="Genomic_DNA"/>
</dbReference>
<accession>A0A5B9MNW7</accession>
<evidence type="ECO:0000313" key="3">
    <source>
        <dbReference type="Proteomes" id="UP000321353"/>
    </source>
</evidence>
<reference evidence="2 3" key="1">
    <citation type="submission" date="2019-02" db="EMBL/GenBank/DDBJ databases">
        <title>Planctomycetal bacteria perform biofilm scaping via a novel small molecule.</title>
        <authorList>
            <person name="Jeske O."/>
            <person name="Boedeker C."/>
            <person name="Wiegand S."/>
            <person name="Breitling P."/>
            <person name="Kallscheuer N."/>
            <person name="Jogler M."/>
            <person name="Rohde M."/>
            <person name="Petersen J."/>
            <person name="Medema M.H."/>
            <person name="Surup F."/>
            <person name="Jogler C."/>
        </authorList>
    </citation>
    <scope>NUCLEOTIDE SEQUENCE [LARGE SCALE GENOMIC DNA]</scope>
    <source>
        <strain evidence="2 3">Mal15</strain>
    </source>
</reference>